<dbReference type="Proteomes" id="UP000231994">
    <property type="component" value="Chromosome"/>
</dbReference>
<dbReference type="PIRSF" id="PIRSF000105">
    <property type="entry name" value="HCDH"/>
    <property type="match status" value="1"/>
</dbReference>
<keyword evidence="5" id="KW-0520">NAD</keyword>
<dbReference type="EC" id="1.1.1.157" evidence="8"/>
<keyword evidence="3 8" id="KW-0560">Oxidoreductase</keyword>
<evidence type="ECO:0000256" key="2">
    <source>
        <dbReference type="ARBA" id="ARBA00009463"/>
    </source>
</evidence>
<feature type="site" description="Important for catalytic activity" evidence="4">
    <location>
        <position position="136"/>
    </location>
</feature>
<dbReference type="InterPro" id="IPR006108">
    <property type="entry name" value="3HC_DH_C"/>
</dbReference>
<feature type="binding site" evidence="5">
    <location>
        <position position="96"/>
    </location>
    <ligand>
        <name>NAD(+)</name>
        <dbReference type="ChEBI" id="CHEBI:57540"/>
    </ligand>
</feature>
<gene>
    <name evidence="8" type="ORF">A9D01_09225</name>
</gene>
<dbReference type="InterPro" id="IPR013328">
    <property type="entry name" value="6PGD_dom2"/>
</dbReference>
<dbReference type="GO" id="GO:0008691">
    <property type="term" value="F:3-hydroxybutyryl-CoA dehydrogenase activity"/>
    <property type="evidence" value="ECO:0007669"/>
    <property type="project" value="UniProtKB-EC"/>
</dbReference>
<name>A0ABC8CNV2_CORST</name>
<reference evidence="8 9" key="1">
    <citation type="submission" date="2017-11" db="EMBL/GenBank/DDBJ databases">
        <title>Whole genome sequencing of cultured pathogen.</title>
        <authorList>
            <person name="Hoffmann M."/>
            <person name="Sanchez M."/>
            <person name="Timme R."/>
            <person name="Nudel K."/>
            <person name="Bry L."/>
        </authorList>
    </citation>
    <scope>NUCLEOTIDE SEQUENCE [LARGE SCALE GENOMIC DNA]</scope>
    <source>
        <strain evidence="8 9">216</strain>
    </source>
</reference>
<evidence type="ECO:0000256" key="1">
    <source>
        <dbReference type="ARBA" id="ARBA00005086"/>
    </source>
</evidence>
<feature type="binding site" evidence="5">
    <location>
        <position position="91"/>
    </location>
    <ligand>
        <name>NAD(+)</name>
        <dbReference type="ChEBI" id="CHEBI:57540"/>
    </ligand>
</feature>
<dbReference type="Pfam" id="PF02737">
    <property type="entry name" value="3HCDH_N"/>
    <property type="match status" value="1"/>
</dbReference>
<feature type="binding site" evidence="5">
    <location>
        <position position="117"/>
    </location>
    <ligand>
        <name>NAD(+)</name>
        <dbReference type="ChEBI" id="CHEBI:57540"/>
    </ligand>
</feature>
<accession>A0ABC8CNV2</accession>
<sequence>MNVPNKVGVLGGGRMGAGIAHAFLAAGAEVHVVDINAAAVDAARERVEKAIRGSLDRGADGTFESWAQRLTLSTEAADFAGFPLVVEAVPESMELKTQAFANVSAAAPEAVIATNTSSLSVSELAGSVNNDVIGLHFFNPVPASKLVEVVIADSTPAELVEQAKGWVEALGKTAVVVKDAPGFASSRLGVAIALEAIRMVEEGVASPRDIDNAMVLGYKFPIGPLELTDIVGLDVRLGIAEYLESQLGERFAPPQLMRDMVARGELGRKTGKGFYEYS</sequence>
<dbReference type="SUPFAM" id="SSF51735">
    <property type="entry name" value="NAD(P)-binding Rossmann-fold domains"/>
    <property type="match status" value="1"/>
</dbReference>
<evidence type="ECO:0000259" key="6">
    <source>
        <dbReference type="Pfam" id="PF00725"/>
    </source>
</evidence>
<comment type="pathway">
    <text evidence="1">Lipid metabolism; butanoate metabolism.</text>
</comment>
<organism evidence="8 9">
    <name type="scientific">Corynebacterium striatum</name>
    <dbReference type="NCBI Taxonomy" id="43770"/>
    <lineage>
        <taxon>Bacteria</taxon>
        <taxon>Bacillati</taxon>
        <taxon>Actinomycetota</taxon>
        <taxon>Actinomycetes</taxon>
        <taxon>Mycobacteriales</taxon>
        <taxon>Corynebacteriaceae</taxon>
        <taxon>Corynebacterium</taxon>
    </lineage>
</organism>
<evidence type="ECO:0000313" key="9">
    <source>
        <dbReference type="Proteomes" id="UP000231994"/>
    </source>
</evidence>
<feature type="domain" description="3-hydroxyacyl-CoA dehydrogenase NAD binding" evidence="7">
    <location>
        <begin position="6"/>
        <end position="179"/>
    </location>
</feature>
<dbReference type="PANTHER" id="PTHR48075:SF5">
    <property type="entry name" value="3-HYDROXYBUTYRYL-COA DEHYDROGENASE"/>
    <property type="match status" value="1"/>
</dbReference>
<dbReference type="Gene3D" id="1.10.1040.10">
    <property type="entry name" value="N-(1-d-carboxylethyl)-l-norvaline Dehydrogenase, domain 2"/>
    <property type="match status" value="1"/>
</dbReference>
<evidence type="ECO:0000256" key="3">
    <source>
        <dbReference type="ARBA" id="ARBA00023002"/>
    </source>
</evidence>
<dbReference type="InterPro" id="IPR036291">
    <property type="entry name" value="NAD(P)-bd_dom_sf"/>
</dbReference>
<dbReference type="InterPro" id="IPR006176">
    <property type="entry name" value="3-OHacyl-CoA_DH_NAD-bd"/>
</dbReference>
<evidence type="ECO:0000259" key="7">
    <source>
        <dbReference type="Pfam" id="PF02737"/>
    </source>
</evidence>
<dbReference type="InterPro" id="IPR008927">
    <property type="entry name" value="6-PGluconate_DH-like_C_sf"/>
</dbReference>
<protein>
    <submittedName>
        <fullName evidence="8">3-hydroxybutyryl-CoA dehydrogenase</fullName>
        <ecNumber evidence="8">1.1.1.157</ecNumber>
    </submittedName>
</protein>
<dbReference type="InterPro" id="IPR022694">
    <property type="entry name" value="3-OHacyl-CoA_DH"/>
</dbReference>
<proteinExistence type="inferred from homology"/>
<dbReference type="Gene3D" id="3.40.50.720">
    <property type="entry name" value="NAD(P)-binding Rossmann-like Domain"/>
    <property type="match status" value="1"/>
</dbReference>
<feature type="domain" description="3-hydroxyacyl-CoA dehydrogenase C-terminal" evidence="6">
    <location>
        <begin position="182"/>
        <end position="277"/>
    </location>
</feature>
<evidence type="ECO:0000313" key="8">
    <source>
        <dbReference type="EMBL" id="ATZ08903.1"/>
    </source>
</evidence>
<evidence type="ECO:0000256" key="4">
    <source>
        <dbReference type="PIRSR" id="PIRSR000105-1"/>
    </source>
</evidence>
<dbReference type="AlphaFoldDB" id="A0ABC8CNV2"/>
<dbReference type="Pfam" id="PF00725">
    <property type="entry name" value="3HCDH"/>
    <property type="match status" value="1"/>
</dbReference>
<dbReference type="PANTHER" id="PTHR48075">
    <property type="entry name" value="3-HYDROXYACYL-COA DEHYDROGENASE FAMILY PROTEIN"/>
    <property type="match status" value="1"/>
</dbReference>
<evidence type="ECO:0000256" key="5">
    <source>
        <dbReference type="PIRSR" id="PIRSR000105-2"/>
    </source>
</evidence>
<comment type="similarity">
    <text evidence="2">Belongs to the 3-hydroxyacyl-CoA dehydrogenase family.</text>
</comment>
<dbReference type="EMBL" id="CP024932">
    <property type="protein sequence ID" value="ATZ08903.1"/>
    <property type="molecule type" value="Genomic_DNA"/>
</dbReference>
<feature type="binding site" evidence="5">
    <location>
        <position position="269"/>
    </location>
    <ligand>
        <name>NAD(+)</name>
        <dbReference type="ChEBI" id="CHEBI:57540"/>
    </ligand>
</feature>
<dbReference type="RefSeq" id="WP_049062527.1">
    <property type="nucleotide sequence ID" value="NZ_CAACYF010000002.1"/>
</dbReference>
<feature type="binding site" evidence="5">
    <location>
        <position position="34"/>
    </location>
    <ligand>
        <name>NAD(+)</name>
        <dbReference type="ChEBI" id="CHEBI:57540"/>
    </ligand>
</feature>
<feature type="binding site" evidence="5">
    <location>
        <begin position="11"/>
        <end position="16"/>
    </location>
    <ligand>
        <name>NAD(+)</name>
        <dbReference type="ChEBI" id="CHEBI:57540"/>
    </ligand>
</feature>
<feature type="binding site" evidence="5">
    <location>
        <position position="139"/>
    </location>
    <ligand>
        <name>NAD(+)</name>
        <dbReference type="ChEBI" id="CHEBI:57540"/>
    </ligand>
</feature>
<dbReference type="SUPFAM" id="SSF48179">
    <property type="entry name" value="6-phosphogluconate dehydrogenase C-terminal domain-like"/>
    <property type="match status" value="1"/>
</dbReference>